<dbReference type="Pfam" id="PF17136">
    <property type="entry name" value="ribosomal_L24"/>
    <property type="match status" value="1"/>
</dbReference>
<dbReference type="GO" id="GO:0005840">
    <property type="term" value="C:ribosome"/>
    <property type="evidence" value="ECO:0007669"/>
    <property type="project" value="UniProtKB-KW"/>
</dbReference>
<dbReference type="GO" id="GO:0003723">
    <property type="term" value="F:RNA binding"/>
    <property type="evidence" value="ECO:0007669"/>
    <property type="project" value="InterPro"/>
</dbReference>
<accession>A0A6A7FSC8</accession>
<comment type="subcellular location">
    <subcellularLocation>
        <location evidence="1">Mitochondrion</location>
    </subcellularLocation>
</comment>
<sequence length="261" mass="31079">MRLTIFMRCISKVSKSSKKFANFPDSYIERSMEQIEWRNPNHGPQYAKDKVIKRRWFHFAEHRPWTQEFYNQNRPGTHRQEVLVEPVKEWNFFKGDMVEVLCGKDKGKQGLINYIVEERNWVFVEGLNCKHQLIGKRKDFPGLMMKVEKPLLVTEDVALVDPSDLKPTEVEWRYTEEGEQVRVCVRTERILPVPLMDQETIDYKTKATYKEQPKDTVEADLTKVTYEPTLDTFQMQIMKSMAIKEDRIPKKSYWYFISPRG</sequence>
<dbReference type="Gene3D" id="2.30.30.30">
    <property type="match status" value="1"/>
</dbReference>
<proteinExistence type="evidence at transcript level"/>
<dbReference type="InterPro" id="IPR041988">
    <property type="entry name" value="Ribosomal_uL24_KOW"/>
</dbReference>
<organism evidence="11">
    <name type="scientific">Hirondellea gigas</name>
    <dbReference type="NCBI Taxonomy" id="1518452"/>
    <lineage>
        <taxon>Eukaryota</taxon>
        <taxon>Metazoa</taxon>
        <taxon>Ecdysozoa</taxon>
        <taxon>Arthropoda</taxon>
        <taxon>Crustacea</taxon>
        <taxon>Multicrustacea</taxon>
        <taxon>Malacostraca</taxon>
        <taxon>Eumalacostraca</taxon>
        <taxon>Peracarida</taxon>
        <taxon>Amphipoda</taxon>
        <taxon>Amphilochidea</taxon>
        <taxon>Lysianassida</taxon>
        <taxon>Lysianassidira</taxon>
        <taxon>Lysianassoidea</taxon>
        <taxon>Lysianassidae</taxon>
        <taxon>Hirondellea</taxon>
    </lineage>
</organism>
<dbReference type="GO" id="GO:0003735">
    <property type="term" value="F:structural constituent of ribosome"/>
    <property type="evidence" value="ECO:0007669"/>
    <property type="project" value="InterPro"/>
</dbReference>
<dbReference type="PANTHER" id="PTHR12903">
    <property type="entry name" value="MITOCHONDRIAL RIBOSOMAL PROTEIN L24"/>
    <property type="match status" value="1"/>
</dbReference>
<dbReference type="SMART" id="SM00739">
    <property type="entry name" value="KOW"/>
    <property type="match status" value="1"/>
</dbReference>
<keyword evidence="4 9" id="KW-0689">Ribosomal protein</keyword>
<keyword evidence="5" id="KW-0496">Mitochondrion</keyword>
<dbReference type="InterPro" id="IPR014722">
    <property type="entry name" value="Rib_uL2_dom2"/>
</dbReference>
<evidence type="ECO:0000256" key="1">
    <source>
        <dbReference type="ARBA" id="ARBA00004173"/>
    </source>
</evidence>
<dbReference type="GO" id="GO:0005739">
    <property type="term" value="C:mitochondrion"/>
    <property type="evidence" value="ECO:0007669"/>
    <property type="project" value="UniProtKB-SubCell"/>
</dbReference>
<feature type="domain" description="KOW" evidence="10">
    <location>
        <begin position="91"/>
        <end position="118"/>
    </location>
</feature>
<comment type="similarity">
    <text evidence="2 9">Belongs to the universal ribosomal protein uL24 family.</text>
</comment>
<dbReference type="SUPFAM" id="SSF50104">
    <property type="entry name" value="Translation proteins SH3-like domain"/>
    <property type="match status" value="1"/>
</dbReference>
<dbReference type="EMBL" id="IACT01002204">
    <property type="protein sequence ID" value="LAC21497.1"/>
    <property type="molecule type" value="mRNA"/>
</dbReference>
<keyword evidence="3" id="KW-0809">Transit peptide</keyword>
<protein>
    <recommendedName>
        <fullName evidence="7">Large ribosomal subunit protein uL24m</fullName>
    </recommendedName>
    <alternativeName>
        <fullName evidence="8">39S ribosomal protein L24, mitochondrial</fullName>
    </alternativeName>
</protein>
<dbReference type="PROSITE" id="PS01108">
    <property type="entry name" value="RIBOSOMAL_L24"/>
    <property type="match status" value="1"/>
</dbReference>
<reference evidence="11" key="1">
    <citation type="submission" date="2017-11" db="EMBL/GenBank/DDBJ databases">
        <title>The sensing device of the deep-sea amphipod.</title>
        <authorList>
            <person name="Kobayashi H."/>
            <person name="Nagahama T."/>
            <person name="Arai W."/>
            <person name="Sasagawa Y."/>
            <person name="Umeda M."/>
            <person name="Hayashi T."/>
            <person name="Nikaido I."/>
            <person name="Watanabe H."/>
            <person name="Oguri K."/>
            <person name="Kitazato H."/>
            <person name="Fujioka K."/>
            <person name="Kido Y."/>
            <person name="Takami H."/>
        </authorList>
    </citation>
    <scope>NUCLEOTIDE SEQUENCE</scope>
    <source>
        <tissue evidence="11">Whole body</tissue>
    </source>
</reference>
<dbReference type="CDD" id="cd06089">
    <property type="entry name" value="KOW_RPL26"/>
    <property type="match status" value="1"/>
</dbReference>
<dbReference type="Pfam" id="PF00467">
    <property type="entry name" value="KOW"/>
    <property type="match status" value="1"/>
</dbReference>
<dbReference type="GO" id="GO:1990904">
    <property type="term" value="C:ribonucleoprotein complex"/>
    <property type="evidence" value="ECO:0007669"/>
    <property type="project" value="UniProtKB-KW"/>
</dbReference>
<evidence type="ECO:0000256" key="2">
    <source>
        <dbReference type="ARBA" id="ARBA00010618"/>
    </source>
</evidence>
<evidence type="ECO:0000256" key="8">
    <source>
        <dbReference type="ARBA" id="ARBA00035357"/>
    </source>
</evidence>
<dbReference type="InterPro" id="IPR005824">
    <property type="entry name" value="KOW"/>
</dbReference>
<evidence type="ECO:0000256" key="3">
    <source>
        <dbReference type="ARBA" id="ARBA00022946"/>
    </source>
</evidence>
<evidence type="ECO:0000256" key="5">
    <source>
        <dbReference type="ARBA" id="ARBA00023128"/>
    </source>
</evidence>
<evidence type="ECO:0000313" key="11">
    <source>
        <dbReference type="EMBL" id="LAC21497.1"/>
    </source>
</evidence>
<keyword evidence="6 9" id="KW-0687">Ribonucleoprotein</keyword>
<evidence type="ECO:0000256" key="6">
    <source>
        <dbReference type="ARBA" id="ARBA00023274"/>
    </source>
</evidence>
<evidence type="ECO:0000256" key="7">
    <source>
        <dbReference type="ARBA" id="ARBA00035283"/>
    </source>
</evidence>
<dbReference type="AlphaFoldDB" id="A0A6A7FSC8"/>
<evidence type="ECO:0000259" key="10">
    <source>
        <dbReference type="SMART" id="SM00739"/>
    </source>
</evidence>
<name>A0A6A7FSC8_9CRUS</name>
<dbReference type="InterPro" id="IPR003256">
    <property type="entry name" value="Ribosomal_uL24"/>
</dbReference>
<dbReference type="InterPro" id="IPR057264">
    <property type="entry name" value="Ribosomal_uL24_C"/>
</dbReference>
<dbReference type="GO" id="GO:0006412">
    <property type="term" value="P:translation"/>
    <property type="evidence" value="ECO:0007669"/>
    <property type="project" value="InterPro"/>
</dbReference>
<evidence type="ECO:0000256" key="9">
    <source>
        <dbReference type="RuleBase" id="RU003477"/>
    </source>
</evidence>
<evidence type="ECO:0000256" key="4">
    <source>
        <dbReference type="ARBA" id="ARBA00022980"/>
    </source>
</evidence>
<dbReference type="InterPro" id="IPR008991">
    <property type="entry name" value="Translation_prot_SH3-like_sf"/>
</dbReference>
<dbReference type="NCBIfam" id="TIGR01079">
    <property type="entry name" value="rplX_bact"/>
    <property type="match status" value="1"/>
</dbReference>
<dbReference type="FunFam" id="2.30.30.30:FF:000032">
    <property type="entry name" value="39S ribosomal protein L24, mitochondrial"/>
    <property type="match status" value="1"/>
</dbReference>
<dbReference type="InterPro" id="IPR005825">
    <property type="entry name" value="Ribosomal_uL24_CS"/>
</dbReference>